<comment type="subcellular location">
    <subcellularLocation>
        <location evidence="1">Secreted</location>
    </subcellularLocation>
</comment>
<dbReference type="GO" id="GO:0005576">
    <property type="term" value="C:extracellular region"/>
    <property type="evidence" value="ECO:0007669"/>
    <property type="project" value="UniProtKB-SubCell"/>
</dbReference>
<keyword evidence="4" id="KW-1015">Disulfide bond</keyword>
<evidence type="ECO:0000256" key="1">
    <source>
        <dbReference type="ARBA" id="ARBA00004613"/>
    </source>
</evidence>
<dbReference type="Pfam" id="PF16541">
    <property type="entry name" value="AltA1"/>
    <property type="match status" value="1"/>
</dbReference>
<organism evidence="7 8">
    <name type="scientific">Metarhizium rileyi (strain RCEF 4871)</name>
    <name type="common">Nomuraea rileyi</name>
    <dbReference type="NCBI Taxonomy" id="1649241"/>
    <lineage>
        <taxon>Eukaryota</taxon>
        <taxon>Fungi</taxon>
        <taxon>Dikarya</taxon>
        <taxon>Ascomycota</taxon>
        <taxon>Pezizomycotina</taxon>
        <taxon>Sordariomycetes</taxon>
        <taxon>Hypocreomycetidae</taxon>
        <taxon>Hypocreales</taxon>
        <taxon>Clavicipitaceae</taxon>
        <taxon>Metarhizium</taxon>
    </lineage>
</organism>
<gene>
    <name evidence="7" type="ORF">ED733_002358</name>
</gene>
<feature type="chain" id="PRO_5023075123" description="AA1-like domain-containing protein" evidence="5">
    <location>
        <begin position="24"/>
        <end position="184"/>
    </location>
</feature>
<proteinExistence type="predicted"/>
<evidence type="ECO:0000256" key="5">
    <source>
        <dbReference type="SAM" id="SignalP"/>
    </source>
</evidence>
<dbReference type="Proteomes" id="UP000317257">
    <property type="component" value="Unassembled WGS sequence"/>
</dbReference>
<keyword evidence="2" id="KW-0964">Secreted</keyword>
<dbReference type="InterPro" id="IPR032382">
    <property type="entry name" value="AltA1"/>
</dbReference>
<sequence length="184" mass="20027">MHISPSATLTLTLTLALAGQALSRAADKVCTVETVNAFVWRITGFEYRSEQYQDHVSKVAYGLANFTLENSALSYRTRCTALSTRAPDFFTGDTAYRCAARPDAPSDVSSFSFDRSTGLVAINQTWVCDKDGSRYAGRGEVRLALSCNQNQQISQSAGGGNSDKRIVCKRVDAPLNMTYMEAVA</sequence>
<evidence type="ECO:0000313" key="8">
    <source>
        <dbReference type="Proteomes" id="UP000317257"/>
    </source>
</evidence>
<feature type="signal peptide" evidence="5">
    <location>
        <begin position="1"/>
        <end position="23"/>
    </location>
</feature>
<evidence type="ECO:0000313" key="7">
    <source>
        <dbReference type="EMBL" id="TWU74199.1"/>
    </source>
</evidence>
<keyword evidence="3 5" id="KW-0732">Signal</keyword>
<reference evidence="8" key="1">
    <citation type="submission" date="2018-12" db="EMBL/GenBank/DDBJ databases">
        <title>The complete genome of Metarhizium rileyi, a key fungal pathogen of Lepidoptera.</title>
        <authorList>
            <person name="Binneck E."/>
            <person name="Lastra C.C.L."/>
            <person name="Sosa-Gomez D.R."/>
        </authorList>
    </citation>
    <scope>NUCLEOTIDE SEQUENCE [LARGE SCALE GENOMIC DNA]</scope>
    <source>
        <strain evidence="8">Cep018-CH2</strain>
    </source>
</reference>
<evidence type="ECO:0000256" key="4">
    <source>
        <dbReference type="ARBA" id="ARBA00023157"/>
    </source>
</evidence>
<accession>A0A5C6GA40</accession>
<dbReference type="EMBL" id="SBHS01000012">
    <property type="protein sequence ID" value="TWU74199.1"/>
    <property type="molecule type" value="Genomic_DNA"/>
</dbReference>
<evidence type="ECO:0000256" key="3">
    <source>
        <dbReference type="ARBA" id="ARBA00022729"/>
    </source>
</evidence>
<evidence type="ECO:0000259" key="6">
    <source>
        <dbReference type="Pfam" id="PF16541"/>
    </source>
</evidence>
<evidence type="ECO:0000256" key="2">
    <source>
        <dbReference type="ARBA" id="ARBA00022525"/>
    </source>
</evidence>
<comment type="caution">
    <text evidence="7">The sequence shown here is derived from an EMBL/GenBank/DDBJ whole genome shotgun (WGS) entry which is preliminary data.</text>
</comment>
<feature type="domain" description="AA1-like" evidence="6">
    <location>
        <begin position="42"/>
        <end position="168"/>
    </location>
</feature>
<dbReference type="AlphaFoldDB" id="A0A5C6GA40"/>
<name>A0A5C6GA40_METRR</name>
<protein>
    <recommendedName>
        <fullName evidence="6">AA1-like domain-containing protein</fullName>
    </recommendedName>
</protein>